<feature type="region of interest" description="Disordered" evidence="1">
    <location>
        <begin position="37"/>
        <end position="56"/>
    </location>
</feature>
<keyword evidence="2" id="KW-1133">Transmembrane helix</keyword>
<protein>
    <submittedName>
        <fullName evidence="3">Uncharacterized protein</fullName>
    </submittedName>
</protein>
<evidence type="ECO:0000256" key="1">
    <source>
        <dbReference type="SAM" id="MobiDB-lite"/>
    </source>
</evidence>
<accession>A0A1M6AEV6</accession>
<keyword evidence="4" id="KW-1185">Reference proteome</keyword>
<reference evidence="4" key="1">
    <citation type="submission" date="2016-11" db="EMBL/GenBank/DDBJ databases">
        <authorList>
            <person name="Varghese N."/>
            <person name="Submissions S."/>
        </authorList>
    </citation>
    <scope>NUCLEOTIDE SEQUENCE [LARGE SCALE GENOMIC DNA]</scope>
    <source>
        <strain evidence="4">DSM 22623</strain>
    </source>
</reference>
<keyword evidence="2" id="KW-0472">Membrane</keyword>
<keyword evidence="2" id="KW-0812">Transmembrane</keyword>
<evidence type="ECO:0000256" key="2">
    <source>
        <dbReference type="SAM" id="Phobius"/>
    </source>
</evidence>
<evidence type="ECO:0000313" key="4">
    <source>
        <dbReference type="Proteomes" id="UP000184432"/>
    </source>
</evidence>
<dbReference type="Proteomes" id="UP000184432">
    <property type="component" value="Unassembled WGS sequence"/>
</dbReference>
<proteinExistence type="predicted"/>
<dbReference type="RefSeq" id="WP_170864525.1">
    <property type="nucleotide sequence ID" value="NZ_FQYP01000001.1"/>
</dbReference>
<sequence>MTTFLLILIGLIAFNFVLLRFSMQSVDGRKKKAKAKGKINHINTGKAKSSEIQTAA</sequence>
<feature type="transmembrane region" description="Helical" evidence="2">
    <location>
        <begin position="6"/>
        <end position="23"/>
    </location>
</feature>
<gene>
    <name evidence="3" type="ORF">SAMN04488508_101258</name>
</gene>
<organism evidence="3 4">
    <name type="scientific">Aquimarina spongiae</name>
    <dbReference type="NCBI Taxonomy" id="570521"/>
    <lineage>
        <taxon>Bacteria</taxon>
        <taxon>Pseudomonadati</taxon>
        <taxon>Bacteroidota</taxon>
        <taxon>Flavobacteriia</taxon>
        <taxon>Flavobacteriales</taxon>
        <taxon>Flavobacteriaceae</taxon>
        <taxon>Aquimarina</taxon>
    </lineage>
</organism>
<feature type="compositionally biased region" description="Polar residues" evidence="1">
    <location>
        <begin position="41"/>
        <end position="56"/>
    </location>
</feature>
<dbReference type="EMBL" id="FQYP01000001">
    <property type="protein sequence ID" value="SHI35005.1"/>
    <property type="molecule type" value="Genomic_DNA"/>
</dbReference>
<dbReference type="AlphaFoldDB" id="A0A1M6AEV6"/>
<evidence type="ECO:0000313" key="3">
    <source>
        <dbReference type="EMBL" id="SHI35005.1"/>
    </source>
</evidence>
<name>A0A1M6AEV6_9FLAO</name>